<feature type="non-terminal residue" evidence="1">
    <location>
        <position position="120"/>
    </location>
</feature>
<gene>
    <name evidence="1" type="ORF">PCOR1329_LOCUS30334</name>
</gene>
<reference evidence="1" key="1">
    <citation type="submission" date="2023-10" db="EMBL/GenBank/DDBJ databases">
        <authorList>
            <person name="Chen Y."/>
            <person name="Shah S."/>
            <person name="Dougan E. K."/>
            <person name="Thang M."/>
            <person name="Chan C."/>
        </authorList>
    </citation>
    <scope>NUCLEOTIDE SEQUENCE [LARGE SCALE GENOMIC DNA]</scope>
</reference>
<sequence>GTAQGRQRAEGPRQVLADLLAVLGHGLVAPLRGGRQEARVVAALLRDVPTQRGAPLAVCETVVALGALALGGAVLVREQHPSSAFHTRRRQTINMIEPASAASITPGPPCQDTALEQRWL</sequence>
<dbReference type="EMBL" id="CAUYUJ010011626">
    <property type="protein sequence ID" value="CAK0832273.1"/>
    <property type="molecule type" value="Genomic_DNA"/>
</dbReference>
<feature type="non-terminal residue" evidence="1">
    <location>
        <position position="1"/>
    </location>
</feature>
<keyword evidence="2" id="KW-1185">Reference proteome</keyword>
<organism evidence="1 2">
    <name type="scientific">Prorocentrum cordatum</name>
    <dbReference type="NCBI Taxonomy" id="2364126"/>
    <lineage>
        <taxon>Eukaryota</taxon>
        <taxon>Sar</taxon>
        <taxon>Alveolata</taxon>
        <taxon>Dinophyceae</taxon>
        <taxon>Prorocentrales</taxon>
        <taxon>Prorocentraceae</taxon>
        <taxon>Prorocentrum</taxon>
    </lineage>
</organism>
<evidence type="ECO:0000313" key="1">
    <source>
        <dbReference type="EMBL" id="CAK0832273.1"/>
    </source>
</evidence>
<accession>A0ABN9SKL6</accession>
<proteinExistence type="predicted"/>
<dbReference type="Proteomes" id="UP001189429">
    <property type="component" value="Unassembled WGS sequence"/>
</dbReference>
<protein>
    <submittedName>
        <fullName evidence="1">Uncharacterized protein</fullName>
    </submittedName>
</protein>
<comment type="caution">
    <text evidence="1">The sequence shown here is derived from an EMBL/GenBank/DDBJ whole genome shotgun (WGS) entry which is preliminary data.</text>
</comment>
<name>A0ABN9SKL6_9DINO</name>
<evidence type="ECO:0000313" key="2">
    <source>
        <dbReference type="Proteomes" id="UP001189429"/>
    </source>
</evidence>